<dbReference type="PANTHER" id="PTHR33075">
    <property type="entry name" value="OS02G0499800 PROTEIN"/>
    <property type="match status" value="1"/>
</dbReference>
<accession>A0A8T0WYU1</accession>
<gene>
    <name evidence="3" type="ORF">PVAP13_1NG167400</name>
</gene>
<dbReference type="Proteomes" id="UP000823388">
    <property type="component" value="Chromosome 1N"/>
</dbReference>
<dbReference type="InterPro" id="IPR056018">
    <property type="entry name" value="DUF7597"/>
</dbReference>
<evidence type="ECO:0000313" key="4">
    <source>
        <dbReference type="Proteomes" id="UP000823388"/>
    </source>
</evidence>
<organism evidence="3 4">
    <name type="scientific">Panicum virgatum</name>
    <name type="common">Blackwell switchgrass</name>
    <dbReference type="NCBI Taxonomy" id="38727"/>
    <lineage>
        <taxon>Eukaryota</taxon>
        <taxon>Viridiplantae</taxon>
        <taxon>Streptophyta</taxon>
        <taxon>Embryophyta</taxon>
        <taxon>Tracheophyta</taxon>
        <taxon>Spermatophyta</taxon>
        <taxon>Magnoliopsida</taxon>
        <taxon>Liliopsida</taxon>
        <taxon>Poales</taxon>
        <taxon>Poaceae</taxon>
        <taxon>PACMAD clade</taxon>
        <taxon>Panicoideae</taxon>
        <taxon>Panicodae</taxon>
        <taxon>Paniceae</taxon>
        <taxon>Panicinae</taxon>
        <taxon>Panicum</taxon>
        <taxon>Panicum sect. Hiantes</taxon>
    </lineage>
</organism>
<feature type="domain" description="DUF7597" evidence="2">
    <location>
        <begin position="220"/>
        <end position="323"/>
    </location>
</feature>
<evidence type="ECO:0000259" key="2">
    <source>
        <dbReference type="Pfam" id="PF24530"/>
    </source>
</evidence>
<evidence type="ECO:0000313" key="3">
    <source>
        <dbReference type="EMBL" id="KAG2650806.1"/>
    </source>
</evidence>
<keyword evidence="4" id="KW-1185">Reference proteome</keyword>
<dbReference type="EMBL" id="CM029038">
    <property type="protein sequence ID" value="KAG2650806.1"/>
    <property type="molecule type" value="Genomic_DNA"/>
</dbReference>
<reference evidence="3" key="1">
    <citation type="submission" date="2020-05" db="EMBL/GenBank/DDBJ databases">
        <title>WGS assembly of Panicum virgatum.</title>
        <authorList>
            <person name="Lovell J.T."/>
            <person name="Jenkins J."/>
            <person name="Shu S."/>
            <person name="Juenger T.E."/>
            <person name="Schmutz J."/>
        </authorList>
    </citation>
    <scope>NUCLEOTIDE SEQUENCE</scope>
    <source>
        <strain evidence="3">AP13</strain>
    </source>
</reference>
<dbReference type="Pfam" id="PF24530">
    <property type="entry name" value="DUF7597"/>
    <property type="match status" value="1"/>
</dbReference>
<protein>
    <recommendedName>
        <fullName evidence="2">DUF7597 domain-containing protein</fullName>
    </recommendedName>
</protein>
<feature type="region of interest" description="Disordered" evidence="1">
    <location>
        <begin position="161"/>
        <end position="189"/>
    </location>
</feature>
<proteinExistence type="predicted"/>
<evidence type="ECO:0000256" key="1">
    <source>
        <dbReference type="SAM" id="MobiDB-lite"/>
    </source>
</evidence>
<name>A0A8T0WYU1_PANVG</name>
<dbReference type="PANTHER" id="PTHR33075:SF7">
    <property type="entry name" value="OS02G0303350 PROTEIN"/>
    <property type="match status" value="1"/>
</dbReference>
<comment type="caution">
    <text evidence="3">The sequence shown here is derived from an EMBL/GenBank/DDBJ whole genome shotgun (WGS) entry which is preliminary data.</text>
</comment>
<sequence>MDPSKLDCRPGLEFQRSCLKNFNLPVNFDPSLGLHEFFLLVSFGRSKFWLTESSVGFVLQSLLGGNYSSFNVQQIGDRVFCFSVSSKQQVGFHVTRLHTVDCDSFKLFFHLSGGGPNWLREYSNWCSKEDRQWTPVFRKNGFPTYAQIAATKSILTGANRVPVASARGTKNNKLGSPRRENPSGTYRRKTSMPAMAFERADPRPFAPPTLPPLDIDRGDRTVRVVATRCPRCQHENFAIATIDDGMPNNLQVDFEVIRESLEEFLVQHKHLSIRSIQPTHLGQAYVAFEYVFDKDNLVQNSPHHYDGISIFFVNYNQDRNWKSFTFNRECWLMFLGFPLDYWEEEYNQQLLGDYGRVLSWEMEEDKRARLIVKAHVIDLDKIPQWIIFSDGDDFQGES</sequence>
<dbReference type="AlphaFoldDB" id="A0A8T0WYU1"/>